<feature type="region of interest" description="Disordered" evidence="1">
    <location>
        <begin position="36"/>
        <end position="99"/>
    </location>
</feature>
<dbReference type="Proteomes" id="UP001359485">
    <property type="component" value="Unassembled WGS sequence"/>
</dbReference>
<comment type="caution">
    <text evidence="2">The sequence shown here is derived from an EMBL/GenBank/DDBJ whole genome shotgun (WGS) entry which is preliminary data.</text>
</comment>
<accession>A0ABR1AK20</accession>
<reference evidence="2 3" key="1">
    <citation type="submission" date="2023-09" db="EMBL/GenBank/DDBJ databases">
        <title>Genomes of two closely related lineages of the louse Polyplax serrata with different host specificities.</title>
        <authorList>
            <person name="Martinu J."/>
            <person name="Tarabai H."/>
            <person name="Stefka J."/>
            <person name="Hypsa V."/>
        </authorList>
    </citation>
    <scope>NUCLEOTIDE SEQUENCE [LARGE SCALE GENOMIC DNA]</scope>
    <source>
        <strain evidence="2">98ZLc_SE</strain>
    </source>
</reference>
<sequence length="285" mass="28898">MCTLTHSDKVSLGCWEDLLSALSSVLRFNLLVSASGDNSGSDDGVSEKVSVVDSLGDNRVTEEVSVSAGGSRGDSVVDEDWDGESGVAGSAGGSGDSLGEDVVTEEVSVSAGGSGVHDDWERKSRVARVRRNTRNNLSDHLVSASGGDDWRVSRDLGWVGGQRSGAGGGNNLVALGETVVGRWGTSEEDWAWANETDGAGVSWEDVAEGGGSAGFGSDEGVSEEVSVQTVDSLGSDEGVSEEVSVAVSVVDSLGEDIVAKEVSVAGVNSLGDKDGVGAAGGSREL</sequence>
<dbReference type="EMBL" id="JAWJWF010000047">
    <property type="protein sequence ID" value="KAK6621620.1"/>
    <property type="molecule type" value="Genomic_DNA"/>
</dbReference>
<name>A0ABR1AK20_POLSC</name>
<gene>
    <name evidence="2" type="ORF">RUM44_001427</name>
</gene>
<protein>
    <submittedName>
        <fullName evidence="2">Uncharacterized protein</fullName>
    </submittedName>
</protein>
<organism evidence="2 3">
    <name type="scientific">Polyplax serrata</name>
    <name type="common">Common mouse louse</name>
    <dbReference type="NCBI Taxonomy" id="468196"/>
    <lineage>
        <taxon>Eukaryota</taxon>
        <taxon>Metazoa</taxon>
        <taxon>Ecdysozoa</taxon>
        <taxon>Arthropoda</taxon>
        <taxon>Hexapoda</taxon>
        <taxon>Insecta</taxon>
        <taxon>Pterygota</taxon>
        <taxon>Neoptera</taxon>
        <taxon>Paraneoptera</taxon>
        <taxon>Psocodea</taxon>
        <taxon>Troctomorpha</taxon>
        <taxon>Phthiraptera</taxon>
        <taxon>Anoplura</taxon>
        <taxon>Polyplacidae</taxon>
        <taxon>Polyplax</taxon>
    </lineage>
</organism>
<evidence type="ECO:0000313" key="3">
    <source>
        <dbReference type="Proteomes" id="UP001359485"/>
    </source>
</evidence>
<evidence type="ECO:0000313" key="2">
    <source>
        <dbReference type="EMBL" id="KAK6621620.1"/>
    </source>
</evidence>
<evidence type="ECO:0000256" key="1">
    <source>
        <dbReference type="SAM" id="MobiDB-lite"/>
    </source>
</evidence>
<keyword evidence="3" id="KW-1185">Reference proteome</keyword>
<proteinExistence type="predicted"/>